<dbReference type="KEGG" id="fpf:DCC35_14675"/>
<sequence>MVFNGGTSFGGTTLPTFHDIRIEGTLMGAATLEIAGNFENNGTFNASGNTVLFNGTTGGQQVLGTSQTSFANIEVAGGTTASTTDLFIESGTHQLLGRLTLSENDRVDADGSAGNGTFIMVSDGTNESELSTLPTGASVVGEVTVQRYIPGNGGTDYYHFMTAFTNNNTVAKWQDDFEITGNFTGSGTTTSNPSLYYYDETVTGAKEQGYIPYPTGSNTQVLEKGVGYATFVYGNSSAVIADSRGTVHSGALPVNITYTNTGDVDADGWNMVGNSFPATLDWELIAADGDTDVANTIYVWDPGAGSYSTYTAGGSSTNGGSQYIAKAQGFWVYTDGSGTPSMTLKESHKSSTTSGQFQRSAEIEGQLMITMTDGENTDETILRLDAESTPEFDTSIDAWKLSNSIFNLSTLTPEGKYLAVNNTPEPGCNGSIPLTVWNADPGTYTLTFNGISDFAAGYAVELVDNYTGSTENIEEGTSFSFDVTEEGTSYGDNRFEIRLAPSSFSETLNYTVSSACNDSEASVSFATESDAVYALFADDSLYSDEIQGIGNELMVAVNGSDLQTGENSFVIKGRRPGCDQWVQLETVSVPRNQITPSITVEDRYLVSNYEDGNQWYFNGELLTGETGKYLEFNESGTYKLVVNNGECTGEIEEVFVITGIDDEALNLELDLYPVPTTDVLNVHIDDHESFYNVKAEVITIDGKRIRKSRLDLQNGSWNTQLNVAEFEAGTYILNIDLGSESVSFRFIKINWYNA</sequence>
<organism evidence="2 3">
    <name type="scientific">Mangrovivirga cuniculi</name>
    <dbReference type="NCBI Taxonomy" id="2715131"/>
    <lineage>
        <taxon>Bacteria</taxon>
        <taxon>Pseudomonadati</taxon>
        <taxon>Bacteroidota</taxon>
        <taxon>Cytophagia</taxon>
        <taxon>Cytophagales</taxon>
        <taxon>Mangrovivirgaceae</taxon>
        <taxon>Mangrovivirga</taxon>
    </lineage>
</organism>
<dbReference type="InterPro" id="IPR026444">
    <property type="entry name" value="Secre_tail"/>
</dbReference>
<evidence type="ECO:0000313" key="3">
    <source>
        <dbReference type="Proteomes" id="UP000298616"/>
    </source>
</evidence>
<dbReference type="Pfam" id="PF18962">
    <property type="entry name" value="Por_Secre_tail"/>
    <property type="match status" value="1"/>
</dbReference>
<keyword evidence="3" id="KW-1185">Reference proteome</keyword>
<evidence type="ECO:0000259" key="1">
    <source>
        <dbReference type="Pfam" id="PF18962"/>
    </source>
</evidence>
<evidence type="ECO:0000313" key="2">
    <source>
        <dbReference type="EMBL" id="QCK15895.1"/>
    </source>
</evidence>
<dbReference type="RefSeq" id="WP_137091492.1">
    <property type="nucleotide sequence ID" value="NZ_CP028923.1"/>
</dbReference>
<name>A0A4D7JYW1_9BACT</name>
<dbReference type="OrthoDB" id="5524298at2"/>
<proteinExistence type="predicted"/>
<gene>
    <name evidence="2" type="ORF">DCC35_14675</name>
</gene>
<dbReference type="NCBIfam" id="TIGR04183">
    <property type="entry name" value="Por_Secre_tail"/>
    <property type="match status" value="1"/>
</dbReference>
<protein>
    <recommendedName>
        <fullName evidence="1">Secretion system C-terminal sorting domain-containing protein</fullName>
    </recommendedName>
</protein>
<dbReference type="AlphaFoldDB" id="A0A4D7JYW1"/>
<feature type="domain" description="Secretion system C-terminal sorting" evidence="1">
    <location>
        <begin position="671"/>
        <end position="743"/>
    </location>
</feature>
<reference evidence="2 3" key="1">
    <citation type="submission" date="2018-04" db="EMBL/GenBank/DDBJ databases">
        <title>Complete genome uncultured novel isolate.</title>
        <authorList>
            <person name="Merlino G."/>
        </authorList>
    </citation>
    <scope>NUCLEOTIDE SEQUENCE [LARGE SCALE GENOMIC DNA]</scope>
    <source>
        <strain evidence="3">R1DC9</strain>
    </source>
</reference>
<dbReference type="Proteomes" id="UP000298616">
    <property type="component" value="Chromosome"/>
</dbReference>
<accession>A0A4D7JYW1</accession>
<dbReference type="EMBL" id="CP028923">
    <property type="protein sequence ID" value="QCK15895.1"/>
    <property type="molecule type" value="Genomic_DNA"/>
</dbReference>